<keyword evidence="3" id="KW-0732">Signal</keyword>
<feature type="region of interest" description="Disordered" evidence="2">
    <location>
        <begin position="33"/>
        <end position="65"/>
    </location>
</feature>
<accession>A0A9D1FNP1</accession>
<dbReference type="Pfam" id="PF09587">
    <property type="entry name" value="PGA_cap"/>
    <property type="match status" value="1"/>
</dbReference>
<dbReference type="CDD" id="cd07381">
    <property type="entry name" value="MPP_CapA"/>
    <property type="match status" value="1"/>
</dbReference>
<dbReference type="PANTHER" id="PTHR33393">
    <property type="entry name" value="POLYGLUTAMINE SYNTHESIS ACCESSORY PROTEIN RV0574C-RELATED"/>
    <property type="match status" value="1"/>
</dbReference>
<dbReference type="InterPro" id="IPR029052">
    <property type="entry name" value="Metallo-depent_PP-like"/>
</dbReference>
<name>A0A9D1FNP1_9FIRM</name>
<reference evidence="5" key="1">
    <citation type="submission" date="2020-10" db="EMBL/GenBank/DDBJ databases">
        <authorList>
            <person name="Gilroy R."/>
        </authorList>
    </citation>
    <scope>NUCLEOTIDE SEQUENCE</scope>
    <source>
        <strain evidence="5">CHK199-13235</strain>
    </source>
</reference>
<evidence type="ECO:0000256" key="1">
    <source>
        <dbReference type="ARBA" id="ARBA00005662"/>
    </source>
</evidence>
<feature type="chain" id="PRO_5039064712" evidence="3">
    <location>
        <begin position="25"/>
        <end position="410"/>
    </location>
</feature>
<feature type="compositionally biased region" description="Low complexity" evidence="2">
    <location>
        <begin position="41"/>
        <end position="55"/>
    </location>
</feature>
<reference evidence="5" key="2">
    <citation type="journal article" date="2021" name="PeerJ">
        <title>Extensive microbial diversity within the chicken gut microbiome revealed by metagenomics and culture.</title>
        <authorList>
            <person name="Gilroy R."/>
            <person name="Ravi A."/>
            <person name="Getino M."/>
            <person name="Pursley I."/>
            <person name="Horton D.L."/>
            <person name="Alikhan N.F."/>
            <person name="Baker D."/>
            <person name="Gharbi K."/>
            <person name="Hall N."/>
            <person name="Watson M."/>
            <person name="Adriaenssens E.M."/>
            <person name="Foster-Nyarko E."/>
            <person name="Jarju S."/>
            <person name="Secka A."/>
            <person name="Antonio M."/>
            <person name="Oren A."/>
            <person name="Chaudhuri R.R."/>
            <person name="La Ragione R."/>
            <person name="Hildebrand F."/>
            <person name="Pallen M.J."/>
        </authorList>
    </citation>
    <scope>NUCLEOTIDE SEQUENCE</scope>
    <source>
        <strain evidence="5">CHK199-13235</strain>
    </source>
</reference>
<feature type="signal peptide" evidence="3">
    <location>
        <begin position="1"/>
        <end position="24"/>
    </location>
</feature>
<dbReference type="SMART" id="SM00854">
    <property type="entry name" value="PGA_cap"/>
    <property type="match status" value="1"/>
</dbReference>
<comment type="caution">
    <text evidence="5">The sequence shown here is derived from an EMBL/GenBank/DDBJ whole genome shotgun (WGS) entry which is preliminary data.</text>
</comment>
<evidence type="ECO:0000256" key="2">
    <source>
        <dbReference type="SAM" id="MobiDB-lite"/>
    </source>
</evidence>
<sequence length="410" mass="45443">MKKAASFLFSALSVLFLCSSCLFMQVGESTKSPEAVDTAASVSENSQPPESSETPEPSEPPVPEPVTVRLKAVGDNLIHSSIYEQANKRAGGNGYDYSYAYENVRDMFADADIASINQESIIAPAFGPSTYPLFNATPELGDLMLELGFDVFNLANNHCLDMGEAGIFSSLDYWAERPGAVTTGVYRNQEDYDQIRTIAAQDVVFSFVGITELTNGLSLPSGSEAIILLGSEEDKIQERIKKAKEISDVCVVNIHWGNEYTYTPTERQRELAAKMSEWGADIIIGHHPHVIQPIEYIDRPDGSRTLVAYSLGNFISAQDRGERMIGGMLDVDITKDFEQDAVSITRCEFVPIITHYDRGFANNRLYPFSEYTEELAQSHGVRAYSPNFSREFILETVQNVIDAEFLENLS</sequence>
<organism evidence="5 6">
    <name type="scientific">Candidatus Merdivicinus excrementipullorum</name>
    <dbReference type="NCBI Taxonomy" id="2840867"/>
    <lineage>
        <taxon>Bacteria</taxon>
        <taxon>Bacillati</taxon>
        <taxon>Bacillota</taxon>
        <taxon>Clostridia</taxon>
        <taxon>Eubacteriales</taxon>
        <taxon>Oscillospiraceae</taxon>
        <taxon>Oscillospiraceae incertae sedis</taxon>
        <taxon>Candidatus Merdivicinus</taxon>
    </lineage>
</organism>
<evidence type="ECO:0000313" key="6">
    <source>
        <dbReference type="Proteomes" id="UP000824002"/>
    </source>
</evidence>
<evidence type="ECO:0000313" key="5">
    <source>
        <dbReference type="EMBL" id="HIS77171.1"/>
    </source>
</evidence>
<comment type="similarity">
    <text evidence="1">Belongs to the CapA family.</text>
</comment>
<evidence type="ECO:0000256" key="3">
    <source>
        <dbReference type="SAM" id="SignalP"/>
    </source>
</evidence>
<gene>
    <name evidence="5" type="ORF">IAB51_10270</name>
</gene>
<dbReference type="InterPro" id="IPR052169">
    <property type="entry name" value="CW_Biosynth-Accessory"/>
</dbReference>
<evidence type="ECO:0000259" key="4">
    <source>
        <dbReference type="SMART" id="SM00854"/>
    </source>
</evidence>
<dbReference type="InterPro" id="IPR019079">
    <property type="entry name" value="Capsule_synth_CapA"/>
</dbReference>
<dbReference type="PANTHER" id="PTHR33393:SF12">
    <property type="entry name" value="CAPSULE BIOSYNTHESIS PROTEIN CAPA"/>
    <property type="match status" value="1"/>
</dbReference>
<dbReference type="Gene3D" id="3.60.21.10">
    <property type="match status" value="1"/>
</dbReference>
<feature type="domain" description="Capsule synthesis protein CapA" evidence="4">
    <location>
        <begin position="69"/>
        <end position="318"/>
    </location>
</feature>
<protein>
    <submittedName>
        <fullName evidence="5">CapA family protein</fullName>
    </submittedName>
</protein>
<dbReference type="Proteomes" id="UP000824002">
    <property type="component" value="Unassembled WGS sequence"/>
</dbReference>
<dbReference type="EMBL" id="DVJP01000068">
    <property type="protein sequence ID" value="HIS77171.1"/>
    <property type="molecule type" value="Genomic_DNA"/>
</dbReference>
<dbReference type="SUPFAM" id="SSF56300">
    <property type="entry name" value="Metallo-dependent phosphatases"/>
    <property type="match status" value="1"/>
</dbReference>
<dbReference type="AlphaFoldDB" id="A0A9D1FNP1"/>
<proteinExistence type="inferred from homology"/>